<evidence type="ECO:0000313" key="1">
    <source>
        <dbReference type="EMBL" id="SPO40214.1"/>
    </source>
</evidence>
<proteinExistence type="predicted"/>
<accession>A0A5C3F6P7</accession>
<gene>
    <name evidence="1" type="ORF">PSFLO_05696</name>
</gene>
<keyword evidence="2" id="KW-1185">Reference proteome</keyword>
<evidence type="ECO:0000313" key="2">
    <source>
        <dbReference type="Proteomes" id="UP000323386"/>
    </source>
</evidence>
<protein>
    <submittedName>
        <fullName evidence="1">Uncharacterized protein</fullName>
    </submittedName>
</protein>
<reference evidence="1 2" key="1">
    <citation type="submission" date="2018-03" db="EMBL/GenBank/DDBJ databases">
        <authorList>
            <person name="Guldener U."/>
        </authorList>
    </citation>
    <scope>NUCLEOTIDE SEQUENCE [LARGE SCALE GENOMIC DNA]</scope>
    <source>
        <strain evidence="1 2">DAOM196992</strain>
    </source>
</reference>
<dbReference type="AlphaFoldDB" id="A0A5C3F6P7"/>
<sequence>MLYVFILVDRTCINIIQLFKATGQFDAKPHGGALCQPAVRWEHVDCAINLINDNATAMMREIFEHVQSRFPALSCSERTFARALNKQLRMTLTASGRDSATVPGVADLLS</sequence>
<name>A0A5C3F6P7_9BASI</name>
<organism evidence="1 2">
    <name type="scientific">Pseudozyma flocculosa</name>
    <dbReference type="NCBI Taxonomy" id="84751"/>
    <lineage>
        <taxon>Eukaryota</taxon>
        <taxon>Fungi</taxon>
        <taxon>Dikarya</taxon>
        <taxon>Basidiomycota</taxon>
        <taxon>Ustilaginomycotina</taxon>
        <taxon>Ustilaginomycetes</taxon>
        <taxon>Ustilaginales</taxon>
        <taxon>Ustilaginaceae</taxon>
        <taxon>Pseudozyma</taxon>
    </lineage>
</organism>
<dbReference type="EMBL" id="OOIP01000018">
    <property type="protein sequence ID" value="SPO40214.1"/>
    <property type="molecule type" value="Genomic_DNA"/>
</dbReference>
<dbReference type="Proteomes" id="UP000323386">
    <property type="component" value="Unassembled WGS sequence"/>
</dbReference>